<dbReference type="Gene3D" id="2.60.40.60">
    <property type="entry name" value="Cadherins"/>
    <property type="match status" value="1"/>
</dbReference>
<evidence type="ECO:0000313" key="6">
    <source>
        <dbReference type="EMBL" id="UXP33942.1"/>
    </source>
</evidence>
<dbReference type="PANTHER" id="PTHR24027">
    <property type="entry name" value="CADHERIN-23"/>
    <property type="match status" value="1"/>
</dbReference>
<dbReference type="Proteomes" id="UP001065174">
    <property type="component" value="Chromosome"/>
</dbReference>
<dbReference type="InterPro" id="IPR002126">
    <property type="entry name" value="Cadherin-like_dom"/>
</dbReference>
<dbReference type="InterPro" id="IPR026341">
    <property type="entry name" value="T9SS_type_B"/>
</dbReference>
<dbReference type="NCBIfam" id="TIGR04131">
    <property type="entry name" value="Bac_Flav_CTERM"/>
    <property type="match status" value="1"/>
</dbReference>
<keyword evidence="2" id="KW-0677">Repeat</keyword>
<proteinExistence type="predicted"/>
<evidence type="ECO:0000313" key="7">
    <source>
        <dbReference type="Proteomes" id="UP001065174"/>
    </source>
</evidence>
<dbReference type="Pfam" id="PF13585">
    <property type="entry name" value="CHU_C"/>
    <property type="match status" value="1"/>
</dbReference>
<feature type="domain" description="Cadherin" evidence="5">
    <location>
        <begin position="244"/>
        <end position="355"/>
    </location>
</feature>
<sequence>MKRIGKLIVGLYIMSVCQVVKGQDPEWSVDYSQFQFRMSVSAMLELEGIFLQQGENKVAAFVGGEIRGLGYANLFHEPTGRYLAVFQIGSNLPTGEEVVFQLYGEVDATVVEARKKISFEADKLLGSIGTPYIISDNRHPTAVSVSSTTLEEEMRTGQIISEISVADEDDDAHVFTLSGFEPEEAAALIQIDGSNIVVAQAANYEELNSFAVVLTATDPLGAVFSSEIDFTITERFEVPNVTPVLDDHTFKVHEDATEGTVLGKVVAYDEDVDQHLSYEIIDHEEQIFTISASDGEMVLNHSDVLDYEQTAFYLLKVVVSDDGVPSLSDTAMVQIAVQDVQDKELLIRNYISPNGDGFNDFLTIENVEIYPGFELKILNSRGVTLYHRVNYDNTWDGYYRGDVLPTGVYYYLFENSESHVQYAGKLYIKDR</sequence>
<dbReference type="CDD" id="cd11304">
    <property type="entry name" value="Cadherin_repeat"/>
    <property type="match status" value="2"/>
</dbReference>
<evidence type="ECO:0000256" key="3">
    <source>
        <dbReference type="ARBA" id="ARBA00022837"/>
    </source>
</evidence>
<reference evidence="6" key="1">
    <citation type="submission" date="2022-09" db="EMBL/GenBank/DDBJ databases">
        <title>Comparative genomics and taxonomic characterization of three novel marine species of genus Reichenbachiella exhibiting antioxidant and polysaccharide degradation activities.</title>
        <authorList>
            <person name="Muhammad N."/>
            <person name="Lee Y.-J."/>
            <person name="Ko J."/>
            <person name="Kim S.-G."/>
        </authorList>
    </citation>
    <scope>NUCLEOTIDE SEQUENCE</scope>
    <source>
        <strain evidence="6">BKB1-1</strain>
    </source>
</reference>
<dbReference type="InterPro" id="IPR015919">
    <property type="entry name" value="Cadherin-like_sf"/>
</dbReference>
<dbReference type="InterPro" id="IPR039808">
    <property type="entry name" value="Cadherin"/>
</dbReference>
<keyword evidence="7" id="KW-1185">Reference proteome</keyword>
<gene>
    <name evidence="6" type="ORF">N6H18_08290</name>
</gene>
<feature type="domain" description="Cadherin" evidence="5">
    <location>
        <begin position="142"/>
        <end position="245"/>
    </location>
</feature>
<protein>
    <submittedName>
        <fullName evidence="6">Gliding motility-associated C-terminal domain-containing protein</fullName>
    </submittedName>
</protein>
<dbReference type="Pfam" id="PF00028">
    <property type="entry name" value="Cadherin"/>
    <property type="match status" value="1"/>
</dbReference>
<dbReference type="SMART" id="SM00112">
    <property type="entry name" value="CA"/>
    <property type="match status" value="1"/>
</dbReference>
<dbReference type="PANTHER" id="PTHR24027:SF438">
    <property type="entry name" value="CADHERIN 23"/>
    <property type="match status" value="1"/>
</dbReference>
<evidence type="ECO:0000256" key="1">
    <source>
        <dbReference type="ARBA" id="ARBA00004370"/>
    </source>
</evidence>
<evidence type="ECO:0000256" key="2">
    <source>
        <dbReference type="ARBA" id="ARBA00022737"/>
    </source>
</evidence>
<dbReference type="SUPFAM" id="SSF49313">
    <property type="entry name" value="Cadherin-like"/>
    <property type="match status" value="1"/>
</dbReference>
<dbReference type="PROSITE" id="PS50268">
    <property type="entry name" value="CADHERIN_2"/>
    <property type="match status" value="2"/>
</dbReference>
<evidence type="ECO:0000259" key="5">
    <source>
        <dbReference type="PROSITE" id="PS50268"/>
    </source>
</evidence>
<evidence type="ECO:0000256" key="4">
    <source>
        <dbReference type="ARBA" id="ARBA00023136"/>
    </source>
</evidence>
<accession>A0ABY6CTU4</accession>
<comment type="subcellular location">
    <subcellularLocation>
        <location evidence="1">Membrane</location>
    </subcellularLocation>
</comment>
<dbReference type="EMBL" id="CP106679">
    <property type="protein sequence ID" value="UXP33942.1"/>
    <property type="molecule type" value="Genomic_DNA"/>
</dbReference>
<name>A0ABY6CTU4_9BACT</name>
<keyword evidence="4" id="KW-0472">Membrane</keyword>
<keyword evidence="3" id="KW-0106">Calcium</keyword>
<dbReference type="RefSeq" id="WP_262311368.1">
    <property type="nucleotide sequence ID" value="NZ_CP106679.1"/>
</dbReference>
<organism evidence="6 7">
    <name type="scientific">Reichenbachiella agarivorans</name>
    <dbReference type="NCBI Taxonomy" id="2979464"/>
    <lineage>
        <taxon>Bacteria</taxon>
        <taxon>Pseudomonadati</taxon>
        <taxon>Bacteroidota</taxon>
        <taxon>Cytophagia</taxon>
        <taxon>Cytophagales</taxon>
        <taxon>Reichenbachiellaceae</taxon>
        <taxon>Reichenbachiella</taxon>
    </lineage>
</organism>